<protein>
    <submittedName>
        <fullName evidence="2">Uncharacterized protein</fullName>
    </submittedName>
</protein>
<reference evidence="2" key="1">
    <citation type="submission" date="2020-02" db="EMBL/GenBank/DDBJ databases">
        <authorList>
            <person name="Meier V. D."/>
        </authorList>
    </citation>
    <scope>NUCLEOTIDE SEQUENCE</scope>
    <source>
        <strain evidence="2">AVDCRST_MAG59</strain>
    </source>
</reference>
<feature type="non-terminal residue" evidence="2">
    <location>
        <position position="48"/>
    </location>
</feature>
<feature type="non-terminal residue" evidence="2">
    <location>
        <position position="1"/>
    </location>
</feature>
<accession>A0A6J4UEX2</accession>
<proteinExistence type="predicted"/>
<organism evidence="2">
    <name type="scientific">uncultured Thermomicrobiales bacterium</name>
    <dbReference type="NCBI Taxonomy" id="1645740"/>
    <lineage>
        <taxon>Bacteria</taxon>
        <taxon>Pseudomonadati</taxon>
        <taxon>Thermomicrobiota</taxon>
        <taxon>Thermomicrobia</taxon>
        <taxon>Thermomicrobiales</taxon>
        <taxon>environmental samples</taxon>
    </lineage>
</organism>
<sequence length="48" mass="5231">CSPNTRKFGMAPALFDTTARRSCRTIRGSRQPPSTDGRRAQAEGQGVH</sequence>
<evidence type="ECO:0000256" key="1">
    <source>
        <dbReference type="SAM" id="MobiDB-lite"/>
    </source>
</evidence>
<dbReference type="AlphaFoldDB" id="A0A6J4UEX2"/>
<name>A0A6J4UEX2_9BACT</name>
<evidence type="ECO:0000313" key="2">
    <source>
        <dbReference type="EMBL" id="CAA9546476.1"/>
    </source>
</evidence>
<gene>
    <name evidence="2" type="ORF">AVDCRST_MAG59-1341</name>
</gene>
<feature type="region of interest" description="Disordered" evidence="1">
    <location>
        <begin position="19"/>
        <end position="48"/>
    </location>
</feature>
<dbReference type="EMBL" id="CADCWF010000083">
    <property type="protein sequence ID" value="CAA9546476.1"/>
    <property type="molecule type" value="Genomic_DNA"/>
</dbReference>